<evidence type="ECO:0000313" key="2">
    <source>
        <dbReference type="EMBL" id="QQT01484.1"/>
    </source>
</evidence>
<dbReference type="PANTHER" id="PTHR10587">
    <property type="entry name" value="GLYCOSYL TRANSFERASE-RELATED"/>
    <property type="match status" value="1"/>
</dbReference>
<dbReference type="Pfam" id="PF01522">
    <property type="entry name" value="Polysacc_deac_1"/>
    <property type="match status" value="1"/>
</dbReference>
<dbReference type="Gene3D" id="3.20.20.370">
    <property type="entry name" value="Glycoside hydrolase/deacetylase"/>
    <property type="match status" value="1"/>
</dbReference>
<dbReference type="Proteomes" id="UP000595254">
    <property type="component" value="Chromosome"/>
</dbReference>
<keyword evidence="3" id="KW-1185">Reference proteome</keyword>
<evidence type="ECO:0000259" key="1">
    <source>
        <dbReference type="PROSITE" id="PS51677"/>
    </source>
</evidence>
<protein>
    <submittedName>
        <fullName evidence="2">Polysaccharide deacetylase family protein</fullName>
    </submittedName>
</protein>
<dbReference type="InterPro" id="IPR014228">
    <property type="entry name" value="Spore_polysacc_deacetyl_YlxY"/>
</dbReference>
<dbReference type="PANTHER" id="PTHR10587:SF80">
    <property type="entry name" value="CHITOOLIGOSACCHARIDE DEACETYLASE"/>
    <property type="match status" value="1"/>
</dbReference>
<dbReference type="SUPFAM" id="SSF88713">
    <property type="entry name" value="Glycoside hydrolase/deacetylase"/>
    <property type="match status" value="1"/>
</dbReference>
<dbReference type="InterPro" id="IPR011330">
    <property type="entry name" value="Glyco_hydro/deAcase_b/a-brl"/>
</dbReference>
<accession>A0A974NPI8</accession>
<reference evidence="2 3" key="1">
    <citation type="submission" date="2021-01" db="EMBL/GenBank/DDBJ databases">
        <title>FDA dAtabase for Regulatory Grade micrObial Sequences (FDA-ARGOS): Supporting development and validation of Infectious Disease Dx tests.</title>
        <authorList>
            <person name="Nelson B."/>
            <person name="Plummer A."/>
            <person name="Tallon L."/>
            <person name="Sadzewicz L."/>
            <person name="Zhao X."/>
            <person name="Boylan J."/>
            <person name="Ott S."/>
            <person name="Bowen H."/>
            <person name="Vavikolanu K."/>
            <person name="Mehta A."/>
            <person name="Aluvathingal J."/>
            <person name="Nadendla S."/>
            <person name="Myers T."/>
            <person name="Yan Y."/>
            <person name="Sichtig H."/>
        </authorList>
    </citation>
    <scope>NUCLEOTIDE SEQUENCE [LARGE SCALE GENOMIC DNA]</scope>
    <source>
        <strain evidence="2 3">FDAARGOS_1161</strain>
    </source>
</reference>
<dbReference type="GO" id="GO:0005975">
    <property type="term" value="P:carbohydrate metabolic process"/>
    <property type="evidence" value="ECO:0007669"/>
    <property type="project" value="InterPro"/>
</dbReference>
<dbReference type="AlphaFoldDB" id="A0A974NPI8"/>
<proteinExistence type="predicted"/>
<dbReference type="PROSITE" id="PS51677">
    <property type="entry name" value="NODB"/>
    <property type="match status" value="1"/>
</dbReference>
<dbReference type="InterPro" id="IPR002509">
    <property type="entry name" value="NODB_dom"/>
</dbReference>
<gene>
    <name evidence="2" type="ORF">I6J18_06360</name>
</gene>
<sequence length="325" mass="36681">MGNKWKRLVAICMIAGISWLLVQNPYTDQYVAGLTKSSVAVTGTVKEKDSLYLEIEQSASKYEVAPQDARIDRVWKMVPGLNGLQVNVKDSYKLMKKNGVFDKKKLIFNQIPPAVHMNDLEPVPIYRAHPEKPTVSLLINVAWGNEYLQDMLAVLKKHQVKATFFLEGRWTKNNPELAKMIAEGGHELGNHSYSHPDMERISSQASKDEIQKTTEVIKAVTGKDVTWFAPPSGSFREETVKIADSLGLNTVLWSVDTIDWQKPSPELLQKRVLSKIHPGAFVLMHPTESTANSLDQLITEFKKQNFHVVTVTEAVNEKRIVHTHE</sequence>
<feature type="domain" description="NodB homology" evidence="1">
    <location>
        <begin position="133"/>
        <end position="309"/>
    </location>
</feature>
<dbReference type="InterPro" id="IPR050248">
    <property type="entry name" value="Polysacc_deacetylase_ArnD"/>
</dbReference>
<dbReference type="CDD" id="cd10950">
    <property type="entry name" value="CE4_BsYlxY_like"/>
    <property type="match status" value="1"/>
</dbReference>
<name>A0A974NPI8_PERPY</name>
<dbReference type="GO" id="GO:0016020">
    <property type="term" value="C:membrane"/>
    <property type="evidence" value="ECO:0007669"/>
    <property type="project" value="TreeGrafter"/>
</dbReference>
<dbReference type="GO" id="GO:0016810">
    <property type="term" value="F:hydrolase activity, acting on carbon-nitrogen (but not peptide) bonds"/>
    <property type="evidence" value="ECO:0007669"/>
    <property type="project" value="InterPro"/>
</dbReference>
<dbReference type="RefSeq" id="WP_201647993.1">
    <property type="nucleotide sequence ID" value="NZ_CP068053.1"/>
</dbReference>
<organism evidence="2 3">
    <name type="scientific">Peribacillus psychrosaccharolyticus</name>
    <name type="common">Bacillus psychrosaccharolyticus</name>
    <dbReference type="NCBI Taxonomy" id="1407"/>
    <lineage>
        <taxon>Bacteria</taxon>
        <taxon>Bacillati</taxon>
        <taxon>Bacillota</taxon>
        <taxon>Bacilli</taxon>
        <taxon>Bacillales</taxon>
        <taxon>Bacillaceae</taxon>
        <taxon>Peribacillus</taxon>
    </lineage>
</organism>
<evidence type="ECO:0000313" key="3">
    <source>
        <dbReference type="Proteomes" id="UP000595254"/>
    </source>
</evidence>
<dbReference type="NCBIfam" id="TIGR02873">
    <property type="entry name" value="spore_ylxY"/>
    <property type="match status" value="1"/>
</dbReference>
<dbReference type="KEGG" id="ppsr:I6J18_06360"/>
<dbReference type="EMBL" id="CP068053">
    <property type="protein sequence ID" value="QQT01484.1"/>
    <property type="molecule type" value="Genomic_DNA"/>
</dbReference>